<organism evidence="2 3">
    <name type="scientific">Flavobacterium beibuense</name>
    <dbReference type="NCBI Taxonomy" id="657326"/>
    <lineage>
        <taxon>Bacteria</taxon>
        <taxon>Pseudomonadati</taxon>
        <taxon>Bacteroidota</taxon>
        <taxon>Flavobacteriia</taxon>
        <taxon>Flavobacteriales</taxon>
        <taxon>Flavobacteriaceae</taxon>
        <taxon>Flavobacterium</taxon>
    </lineage>
</organism>
<evidence type="ECO:0000259" key="1">
    <source>
        <dbReference type="Pfam" id="PF13577"/>
    </source>
</evidence>
<dbReference type="EMBL" id="JUIW01000003">
    <property type="protein sequence ID" value="RYJ44232.1"/>
    <property type="molecule type" value="Genomic_DNA"/>
</dbReference>
<dbReference type="OrthoDB" id="4941530at2"/>
<proteinExistence type="predicted"/>
<dbReference type="SUPFAM" id="SSF54427">
    <property type="entry name" value="NTF2-like"/>
    <property type="match status" value="1"/>
</dbReference>
<protein>
    <submittedName>
        <fullName evidence="2">Bile-acid 7-alpha dehydratase</fullName>
    </submittedName>
</protein>
<evidence type="ECO:0000313" key="2">
    <source>
        <dbReference type="EMBL" id="RYJ44232.1"/>
    </source>
</evidence>
<sequence>MSIINGHTDTLAKIQSVMSAYCRLLDLQQWDKWRTLMADHATFEFENTEGERIAFFENPSEFIRVCIEHLKDTVTVHHLHNQEIMEINSDTAEMIWAMEDRLYFAKNDTRDASYFHGYGHYHISFVREGEHWLIAKLGLTRVRMEQE</sequence>
<dbReference type="InterPro" id="IPR037401">
    <property type="entry name" value="SnoaL-like"/>
</dbReference>
<dbReference type="Pfam" id="PF13577">
    <property type="entry name" value="SnoaL_4"/>
    <property type="match status" value="1"/>
</dbReference>
<dbReference type="Proteomes" id="UP000289775">
    <property type="component" value="Unassembled WGS sequence"/>
</dbReference>
<dbReference type="RefSeq" id="WP_129750010.1">
    <property type="nucleotide sequence ID" value="NZ_JUIW01000003.1"/>
</dbReference>
<evidence type="ECO:0000313" key="3">
    <source>
        <dbReference type="Proteomes" id="UP000289775"/>
    </source>
</evidence>
<dbReference type="Gene3D" id="3.10.450.50">
    <property type="match status" value="1"/>
</dbReference>
<gene>
    <name evidence="2" type="ORF">NU09_0842</name>
</gene>
<dbReference type="InterPro" id="IPR032710">
    <property type="entry name" value="NTF2-like_dom_sf"/>
</dbReference>
<dbReference type="AlphaFoldDB" id="A0A444WEM6"/>
<feature type="domain" description="SnoaL-like" evidence="1">
    <location>
        <begin position="11"/>
        <end position="136"/>
    </location>
</feature>
<keyword evidence="3" id="KW-1185">Reference proteome</keyword>
<reference evidence="2 3" key="1">
    <citation type="submission" date="2014-12" db="EMBL/GenBank/DDBJ databases">
        <title>Genome sequence of Flavobacterium beibuense RSKm HC5.</title>
        <authorList>
            <person name="Kim J.F."/>
            <person name="Song J.Y."/>
            <person name="Kwak M.-J."/>
            <person name="Lee S.-W."/>
        </authorList>
    </citation>
    <scope>NUCLEOTIDE SEQUENCE [LARGE SCALE GENOMIC DNA]</scope>
    <source>
        <strain evidence="2 3">RSKm HC5</strain>
    </source>
</reference>
<comment type="caution">
    <text evidence="2">The sequence shown here is derived from an EMBL/GenBank/DDBJ whole genome shotgun (WGS) entry which is preliminary data.</text>
</comment>
<accession>A0A444WEM6</accession>
<name>A0A444WEM6_9FLAO</name>